<feature type="region of interest" description="Disordered" evidence="6">
    <location>
        <begin position="207"/>
        <end position="235"/>
    </location>
</feature>
<evidence type="ECO:0000256" key="1">
    <source>
        <dbReference type="ARBA" id="ARBA00004123"/>
    </source>
</evidence>
<comment type="caution">
    <text evidence="7">The sequence shown here is derived from an EMBL/GenBank/DDBJ whole genome shotgun (WGS) entry which is preliminary data.</text>
</comment>
<dbReference type="GO" id="GO:0045292">
    <property type="term" value="P:mRNA cis splicing, via spliceosome"/>
    <property type="evidence" value="ECO:0007669"/>
    <property type="project" value="TreeGrafter"/>
</dbReference>
<dbReference type="Pfam" id="PF03517">
    <property type="entry name" value="Voldacs"/>
    <property type="match status" value="1"/>
</dbReference>
<proteinExistence type="inferred from homology"/>
<dbReference type="GO" id="GO:0006884">
    <property type="term" value="P:cell volume homeostasis"/>
    <property type="evidence" value="ECO:0007669"/>
    <property type="project" value="InterPro"/>
</dbReference>
<evidence type="ECO:0000256" key="5">
    <source>
        <dbReference type="ARBA" id="ARBA00023242"/>
    </source>
</evidence>
<comment type="similarity">
    <text evidence="3">Belongs to the pICln (TC 1.A.47) family.</text>
</comment>
<dbReference type="EMBL" id="CAJMWQ010000177">
    <property type="protein sequence ID" value="CAE6343321.1"/>
    <property type="molecule type" value="Genomic_DNA"/>
</dbReference>
<keyword evidence="4" id="KW-0963">Cytoplasm</keyword>
<dbReference type="PANTHER" id="PTHR21399">
    <property type="entry name" value="CHLORIDE CONDUCTANCE REGULATORY PROTEIN ICLN"/>
    <property type="match status" value="1"/>
</dbReference>
<comment type="subcellular location">
    <subcellularLocation>
        <location evidence="2">Cytoplasm</location>
    </subcellularLocation>
    <subcellularLocation>
        <location evidence="1">Nucleus</location>
    </subcellularLocation>
</comment>
<dbReference type="GO" id="GO:0000387">
    <property type="term" value="P:spliceosomal snRNP assembly"/>
    <property type="evidence" value="ECO:0007669"/>
    <property type="project" value="InterPro"/>
</dbReference>
<dbReference type="InterPro" id="IPR011993">
    <property type="entry name" value="PH-like_dom_sf"/>
</dbReference>
<dbReference type="InterPro" id="IPR039924">
    <property type="entry name" value="ICln/Lot5/Saf5"/>
</dbReference>
<evidence type="ECO:0000256" key="2">
    <source>
        <dbReference type="ARBA" id="ARBA00004496"/>
    </source>
</evidence>
<name>A0A8H2WA15_9AGAM</name>
<reference evidence="7" key="1">
    <citation type="submission" date="2021-01" db="EMBL/GenBank/DDBJ databases">
        <authorList>
            <person name="Kaushik A."/>
        </authorList>
    </citation>
    <scope>NUCLEOTIDE SEQUENCE</scope>
    <source>
        <strain evidence="7">AG1-1B</strain>
    </source>
</reference>
<dbReference type="GO" id="GO:0034709">
    <property type="term" value="C:methylosome"/>
    <property type="evidence" value="ECO:0007669"/>
    <property type="project" value="InterPro"/>
</dbReference>
<evidence type="ECO:0000256" key="3">
    <source>
        <dbReference type="ARBA" id="ARBA00007054"/>
    </source>
</evidence>
<dbReference type="InterPro" id="IPR003521">
    <property type="entry name" value="ICln"/>
</dbReference>
<gene>
    <name evidence="7" type="ORF">RDB_LOCUS4023</name>
</gene>
<dbReference type="Gene3D" id="2.30.29.30">
    <property type="entry name" value="Pleckstrin-homology domain (PH domain)/Phosphotyrosine-binding domain (PTB)"/>
    <property type="match status" value="1"/>
</dbReference>
<dbReference type="AlphaFoldDB" id="A0A8H2WA15"/>
<dbReference type="GO" id="GO:0034715">
    <property type="term" value="C:pICln-Sm protein complex"/>
    <property type="evidence" value="ECO:0007669"/>
    <property type="project" value="InterPro"/>
</dbReference>
<dbReference type="PRINTS" id="PR01348">
    <property type="entry name" value="ICLNCHANNEL"/>
</dbReference>
<feature type="compositionally biased region" description="Basic and acidic residues" evidence="6">
    <location>
        <begin position="215"/>
        <end position="235"/>
    </location>
</feature>
<dbReference type="GO" id="GO:0005829">
    <property type="term" value="C:cytosol"/>
    <property type="evidence" value="ECO:0007669"/>
    <property type="project" value="InterPro"/>
</dbReference>
<sequence length="235" mass="25789">MPAVVRLPQPGPPKFVTHEEHKQLTDSTPLSFRDIPPELYHKEENVQVTFDPPIPDLGSDEKGTLYVIESVLAFAWPSGVGFTIEYPRITLHAVSRGESGPSVYCQLDESAQGPGAPGADEEQDDSEMREMKIIPSNPESVEPIFEVLSLCASFHSDLNDEWEEEGWANEGDGEGVFGTFDGTNEEELSEVGRAALAHLESIIVFPEEIEDEEPPKDALEDADERSDKNGGAKPV</sequence>
<dbReference type="PANTHER" id="PTHR21399:SF0">
    <property type="entry name" value="METHYLOSOME SUBUNIT PICLN"/>
    <property type="match status" value="1"/>
</dbReference>
<dbReference type="GO" id="GO:0005886">
    <property type="term" value="C:plasma membrane"/>
    <property type="evidence" value="ECO:0007669"/>
    <property type="project" value="InterPro"/>
</dbReference>
<accession>A0A8H2WA15</accession>
<dbReference type="GO" id="GO:0006821">
    <property type="term" value="P:chloride transport"/>
    <property type="evidence" value="ECO:0007669"/>
    <property type="project" value="InterPro"/>
</dbReference>
<protein>
    <submittedName>
        <fullName evidence="7">Uncharacterized protein</fullName>
    </submittedName>
</protein>
<evidence type="ECO:0000313" key="8">
    <source>
        <dbReference type="Proteomes" id="UP000663826"/>
    </source>
</evidence>
<organism evidence="7 8">
    <name type="scientific">Rhizoctonia solani</name>
    <dbReference type="NCBI Taxonomy" id="456999"/>
    <lineage>
        <taxon>Eukaryota</taxon>
        <taxon>Fungi</taxon>
        <taxon>Dikarya</taxon>
        <taxon>Basidiomycota</taxon>
        <taxon>Agaricomycotina</taxon>
        <taxon>Agaricomycetes</taxon>
        <taxon>Cantharellales</taxon>
        <taxon>Ceratobasidiaceae</taxon>
        <taxon>Rhizoctonia</taxon>
    </lineage>
</organism>
<evidence type="ECO:0000256" key="6">
    <source>
        <dbReference type="SAM" id="MobiDB-lite"/>
    </source>
</evidence>
<feature type="region of interest" description="Disordered" evidence="6">
    <location>
        <begin position="104"/>
        <end position="126"/>
    </location>
</feature>
<keyword evidence="5" id="KW-0539">Nucleus</keyword>
<evidence type="ECO:0000313" key="7">
    <source>
        <dbReference type="EMBL" id="CAE6343321.1"/>
    </source>
</evidence>
<dbReference type="GO" id="GO:0005681">
    <property type="term" value="C:spliceosomal complex"/>
    <property type="evidence" value="ECO:0007669"/>
    <property type="project" value="TreeGrafter"/>
</dbReference>
<dbReference type="Proteomes" id="UP000663826">
    <property type="component" value="Unassembled WGS sequence"/>
</dbReference>
<evidence type="ECO:0000256" key="4">
    <source>
        <dbReference type="ARBA" id="ARBA00022490"/>
    </source>
</evidence>